<feature type="compositionally biased region" description="Polar residues" evidence="4">
    <location>
        <begin position="446"/>
        <end position="460"/>
    </location>
</feature>
<dbReference type="SMART" id="SM00360">
    <property type="entry name" value="RRM"/>
    <property type="match status" value="2"/>
</dbReference>
<keyword evidence="7" id="KW-1185">Reference proteome</keyword>
<sequence>MVLVSDSNIGMPVKDVASTPVKLNEEGNCVINEGINDLLPDVCSSLEESDEDSDCTSSDGADPEGNGSPEEREGSEKDKNAPLPRSEINPKSTVPSKTSHNDLRGRPSACVFVASLAATLSDDELCLSVTEKFAHYGGLNGVKVLRDQENRPYAFVQYATDKDAKNALRMAHGSKLNGRIIRCEPARVNRTLFISCHMPTSFADLEKFCSKFGELEQVVPGKDSGLPIGRKNLGYPITKSASWFIQFVYRDDAIRAFANIKTELSWNVQWAQNVNVPKHYNLVAKSQDEEGSPVPEMEEEEKVCIDKNSIFVGQLHTDTDEDSLKRHFSVYGNIVSLTLIHKITNVFAFIEFDTEKAASAALEKENHSIFLNKTIHVQYKEIGGLHSRRNSRRFSNGGKPNNNSFHDDTNYGTPQLNLAPPPINMYRRRSHASGLPPFRGFAHGSPGSTKSSNGYPSFTYNPKVAPYRRVSYPENRTTSSDMGDHTRERERDDKELEEEEEEGNEEHEEEEVDPESDYQEGDGSKGTDSIENDGDISESQSDTNMHDYGSAGTATGTSTTTYDRSSAGNYPRHFKRRYSYNEMLKYNNDPNLPPYYFPQHYYYAPMPYPMGPPGTSHGGQPYSVVYPFQHPTGQPYMQPPGPPFGPPGPHSNGNMMPMSVPRVMPHGVRKFSDRSPPFRPGESNEEVDKPSVELLDY</sequence>
<dbReference type="GO" id="GO:0010494">
    <property type="term" value="C:cytoplasmic stress granule"/>
    <property type="evidence" value="ECO:0007669"/>
    <property type="project" value="EnsemblFungi"/>
</dbReference>
<dbReference type="GO" id="GO:0007131">
    <property type="term" value="P:reciprocal meiotic recombination"/>
    <property type="evidence" value="ECO:0007669"/>
    <property type="project" value="EnsemblFungi"/>
</dbReference>
<dbReference type="PROSITE" id="PS50102">
    <property type="entry name" value="RRM"/>
    <property type="match status" value="2"/>
</dbReference>
<feature type="region of interest" description="Disordered" evidence="4">
    <location>
        <begin position="45"/>
        <end position="103"/>
    </location>
</feature>
<evidence type="ECO:0000256" key="3">
    <source>
        <dbReference type="PROSITE-ProRule" id="PRU00176"/>
    </source>
</evidence>
<dbReference type="InterPro" id="IPR000504">
    <property type="entry name" value="RRM_dom"/>
</dbReference>
<feature type="compositionally biased region" description="Low complexity" evidence="4">
    <location>
        <begin position="549"/>
        <end position="561"/>
    </location>
</feature>
<dbReference type="GO" id="GO:0030435">
    <property type="term" value="P:sporulation resulting in formation of a cellular spore"/>
    <property type="evidence" value="ECO:0007669"/>
    <property type="project" value="EnsemblFungi"/>
</dbReference>
<feature type="compositionally biased region" description="Polar residues" evidence="4">
    <location>
        <begin position="398"/>
        <end position="412"/>
    </location>
</feature>
<evidence type="ECO:0000256" key="2">
    <source>
        <dbReference type="ARBA" id="ARBA00023242"/>
    </source>
</evidence>
<dbReference type="EMBL" id="HE978322">
    <property type="protein sequence ID" value="CCK72088.1"/>
    <property type="molecule type" value="Genomic_DNA"/>
</dbReference>
<dbReference type="Gene3D" id="3.30.70.330">
    <property type="match status" value="2"/>
</dbReference>
<evidence type="ECO:0000256" key="1">
    <source>
        <dbReference type="ARBA" id="ARBA00004123"/>
    </source>
</evidence>
<dbReference type="GO" id="GO:0017069">
    <property type="term" value="F:snRNA binding"/>
    <property type="evidence" value="ECO:0007669"/>
    <property type="project" value="TreeGrafter"/>
</dbReference>
<dbReference type="GO" id="GO:0071011">
    <property type="term" value="C:precatalytic spliceosome"/>
    <property type="evidence" value="ECO:0007669"/>
    <property type="project" value="TreeGrafter"/>
</dbReference>
<keyword evidence="2" id="KW-0539">Nucleus</keyword>
<dbReference type="InterPro" id="IPR051183">
    <property type="entry name" value="U1_U11-U12_snRNP_70-35kDa"/>
</dbReference>
<feature type="compositionally biased region" description="Basic and acidic residues" evidence="4">
    <location>
        <begin position="69"/>
        <end position="80"/>
    </location>
</feature>
<organism evidence="6 7">
    <name type="scientific">Huiozyma naganishii (strain ATCC MYA-139 / BCRC 22969 / CBS 8797 / KCTC 17520 / NBRC 10181 / NCYC 3082 / Yp74L-3)</name>
    <name type="common">Yeast</name>
    <name type="synonym">Kazachstania naganishii</name>
    <dbReference type="NCBI Taxonomy" id="1071383"/>
    <lineage>
        <taxon>Eukaryota</taxon>
        <taxon>Fungi</taxon>
        <taxon>Dikarya</taxon>
        <taxon>Ascomycota</taxon>
        <taxon>Saccharomycotina</taxon>
        <taxon>Saccharomycetes</taxon>
        <taxon>Saccharomycetales</taxon>
        <taxon>Saccharomycetaceae</taxon>
        <taxon>Huiozyma</taxon>
    </lineage>
</organism>
<keyword evidence="3" id="KW-0694">RNA-binding</keyword>
<dbReference type="Proteomes" id="UP000006310">
    <property type="component" value="Chromosome 9"/>
</dbReference>
<reference evidence="7" key="2">
    <citation type="submission" date="2012-08" db="EMBL/GenBank/DDBJ databases">
        <title>Genome sequence of Kazachstania naganishii.</title>
        <authorList>
            <person name="Gordon J.L."/>
            <person name="Armisen D."/>
            <person name="Proux-Wera E."/>
            <person name="OhEigeartaigh S.S."/>
            <person name="Byrne K.P."/>
            <person name="Wolfe K.H."/>
        </authorList>
    </citation>
    <scope>NUCLEOTIDE SEQUENCE [LARGE SCALE GENOMIC DNA]</scope>
    <source>
        <strain evidence="7">ATCC MYA-139 / BCRC 22969 / CBS 8797 / CCRC 22969 / KCTC 17520 / NBRC 10181 / NCYC 3082</strain>
    </source>
</reference>
<dbReference type="PANTHER" id="PTHR13952">
    <property type="entry name" value="U1 SMALL NUCLEAR RIBONUCLEOPROTEIN 70 KD"/>
    <property type="match status" value="1"/>
</dbReference>
<feature type="region of interest" description="Disordered" evidence="4">
    <location>
        <begin position="436"/>
        <end position="571"/>
    </location>
</feature>
<dbReference type="GO" id="GO:0006279">
    <property type="term" value="P:premeiotic DNA replication"/>
    <property type="evidence" value="ECO:0007669"/>
    <property type="project" value="EnsemblFungi"/>
</dbReference>
<evidence type="ECO:0000313" key="6">
    <source>
        <dbReference type="EMBL" id="CCK72088.1"/>
    </source>
</evidence>
<dbReference type="Pfam" id="PF00076">
    <property type="entry name" value="RRM_1"/>
    <property type="match status" value="2"/>
</dbReference>
<dbReference type="InterPro" id="IPR012677">
    <property type="entry name" value="Nucleotide-bd_a/b_plait_sf"/>
</dbReference>
<dbReference type="OrthoDB" id="410044at2759"/>
<feature type="compositionally biased region" description="Acidic residues" evidence="4">
    <location>
        <begin position="495"/>
        <end position="520"/>
    </location>
</feature>
<evidence type="ECO:0000313" key="7">
    <source>
        <dbReference type="Proteomes" id="UP000006310"/>
    </source>
</evidence>
<reference evidence="6 7" key="1">
    <citation type="journal article" date="2011" name="Proc. Natl. Acad. Sci. U.S.A.">
        <title>Evolutionary erosion of yeast sex chromosomes by mating-type switching accidents.</title>
        <authorList>
            <person name="Gordon J.L."/>
            <person name="Armisen D."/>
            <person name="Proux-Wera E."/>
            <person name="Oheigeartaigh S.S."/>
            <person name="Byrne K.P."/>
            <person name="Wolfe K.H."/>
        </authorList>
    </citation>
    <scope>NUCLEOTIDE SEQUENCE [LARGE SCALE GENOMIC DNA]</scope>
    <source>
        <strain evidence="7">ATCC MYA-139 / BCRC 22969 / CBS 8797 / CCRC 22969 / KCTC 17520 / NBRC 10181 / NCYC 3082</strain>
    </source>
</reference>
<feature type="domain" description="RRM" evidence="5">
    <location>
        <begin position="308"/>
        <end position="382"/>
    </location>
</feature>
<gene>
    <name evidence="6" type="primary">KNAG0I03040</name>
    <name evidence="6" type="ordered locus">KNAG_0I03040</name>
</gene>
<dbReference type="KEGG" id="kng:KNAG_0I03040"/>
<feature type="region of interest" description="Disordered" evidence="4">
    <location>
        <begin position="388"/>
        <end position="412"/>
    </location>
</feature>
<dbReference type="InterPro" id="IPR035979">
    <property type="entry name" value="RBD_domain_sf"/>
</dbReference>
<feature type="compositionally biased region" description="Polar residues" evidence="4">
    <location>
        <begin position="89"/>
        <end position="98"/>
    </location>
</feature>
<dbReference type="AlphaFoldDB" id="J7RQM1"/>
<proteinExistence type="predicted"/>
<dbReference type="RefSeq" id="XP_022466333.1">
    <property type="nucleotide sequence ID" value="XM_022609992.1"/>
</dbReference>
<dbReference type="HOGENOM" id="CLU_016668_0_0_1"/>
<dbReference type="PANTHER" id="PTHR13952:SF6">
    <property type="entry name" value="U11_U12 SMALL NUCLEAR RIBONUCLEOPROTEIN 35 KDA PROTEIN"/>
    <property type="match status" value="1"/>
</dbReference>
<evidence type="ECO:0000259" key="5">
    <source>
        <dbReference type="PROSITE" id="PS50102"/>
    </source>
</evidence>
<feature type="domain" description="RRM" evidence="5">
    <location>
        <begin position="109"/>
        <end position="188"/>
    </location>
</feature>
<dbReference type="GO" id="GO:0003729">
    <property type="term" value="F:mRNA binding"/>
    <property type="evidence" value="ECO:0007669"/>
    <property type="project" value="TreeGrafter"/>
</dbReference>
<feature type="compositionally biased region" description="Basic and acidic residues" evidence="4">
    <location>
        <begin position="482"/>
        <end position="494"/>
    </location>
</feature>
<dbReference type="STRING" id="1071383.J7RQM1"/>
<accession>J7RQM1</accession>
<feature type="region of interest" description="Disordered" evidence="4">
    <location>
        <begin position="643"/>
        <end position="697"/>
    </location>
</feature>
<dbReference type="eggNOG" id="ENOG502QUGB">
    <property type="taxonomic scope" value="Eukaryota"/>
</dbReference>
<evidence type="ECO:0000256" key="4">
    <source>
        <dbReference type="SAM" id="MobiDB-lite"/>
    </source>
</evidence>
<dbReference type="GO" id="GO:0000398">
    <property type="term" value="P:mRNA splicing, via spliceosome"/>
    <property type="evidence" value="ECO:0007669"/>
    <property type="project" value="TreeGrafter"/>
</dbReference>
<protein>
    <recommendedName>
        <fullName evidence="5">RRM domain-containing protein</fullName>
    </recommendedName>
</protein>
<name>J7RQM1_HUIN7</name>
<dbReference type="SUPFAM" id="SSF54928">
    <property type="entry name" value="RNA-binding domain, RBD"/>
    <property type="match status" value="2"/>
</dbReference>
<dbReference type="GeneID" id="34527831"/>
<comment type="subcellular location">
    <subcellularLocation>
        <location evidence="1">Nucleus</location>
    </subcellularLocation>
</comment>